<evidence type="ECO:0000313" key="5">
    <source>
        <dbReference type="Proteomes" id="UP000003490"/>
    </source>
</evidence>
<dbReference type="HOGENOM" id="CLU_576051_0_0_9"/>
<evidence type="ECO:0008006" key="7">
    <source>
        <dbReference type="Google" id="ProtNLM"/>
    </source>
</evidence>
<reference evidence="3 5" key="1">
    <citation type="submission" date="2007-08" db="EMBL/GenBank/DDBJ databases">
        <title>Draft genome sequence of Clostridium leptum (DSM 753).</title>
        <authorList>
            <person name="Sudarsanam P."/>
            <person name="Ley R."/>
            <person name="Guruge J."/>
            <person name="Turnbaugh P.J."/>
            <person name="Mahowald M."/>
            <person name="Liep D."/>
            <person name="Gordon J."/>
        </authorList>
    </citation>
    <scope>NUCLEOTIDE SEQUENCE [LARGE SCALE GENOMIC DNA]</scope>
    <source>
        <strain evidence="3 5">DSM 753</strain>
    </source>
</reference>
<keyword evidence="6" id="KW-1185">Reference proteome</keyword>
<organism evidence="3 5">
    <name type="scientific">[Clostridium] leptum DSM 753</name>
    <dbReference type="NCBI Taxonomy" id="428125"/>
    <lineage>
        <taxon>Bacteria</taxon>
        <taxon>Bacillati</taxon>
        <taxon>Bacillota</taxon>
        <taxon>Clostridia</taxon>
        <taxon>Eubacteriales</taxon>
        <taxon>Oscillospiraceae</taxon>
        <taxon>Oscillospiraceae incertae sedis</taxon>
    </lineage>
</organism>
<dbReference type="GO" id="GO:0005737">
    <property type="term" value="C:cytoplasm"/>
    <property type="evidence" value="ECO:0007669"/>
    <property type="project" value="InterPro"/>
</dbReference>
<evidence type="ECO:0000256" key="2">
    <source>
        <dbReference type="ARBA" id="ARBA00023277"/>
    </source>
</evidence>
<dbReference type="eggNOG" id="COG2407">
    <property type="taxonomic scope" value="Bacteria"/>
</dbReference>
<proteinExistence type="predicted"/>
<gene>
    <name evidence="4" type="ORF">CH238_09735</name>
    <name evidence="3" type="ORF">CLOLEP_00651</name>
</gene>
<evidence type="ECO:0000256" key="1">
    <source>
        <dbReference type="ARBA" id="ARBA00023235"/>
    </source>
</evidence>
<name>A7VQ24_9FIRM</name>
<dbReference type="EMBL" id="ABCB02000014">
    <property type="protein sequence ID" value="EDO62529.1"/>
    <property type="molecule type" value="Genomic_DNA"/>
</dbReference>
<protein>
    <recommendedName>
        <fullName evidence="7">L-fucose isomerase C-terminal domain-containing protein</fullName>
    </recommendedName>
</protein>
<dbReference type="GO" id="GO:0016861">
    <property type="term" value="F:intramolecular oxidoreductase activity, interconverting aldoses and ketoses"/>
    <property type="evidence" value="ECO:0007669"/>
    <property type="project" value="InterPro"/>
</dbReference>
<dbReference type="Proteomes" id="UP000220611">
    <property type="component" value="Unassembled WGS sequence"/>
</dbReference>
<evidence type="ECO:0000313" key="3">
    <source>
        <dbReference type="EMBL" id="EDO62529.1"/>
    </source>
</evidence>
<dbReference type="EMBL" id="NOXF01000007">
    <property type="protein sequence ID" value="PEQ24158.1"/>
    <property type="molecule type" value="Genomic_DNA"/>
</dbReference>
<reference evidence="3 5" key="2">
    <citation type="submission" date="2007-08" db="EMBL/GenBank/DDBJ databases">
        <authorList>
            <person name="Fulton L."/>
            <person name="Clifton S."/>
            <person name="Fulton B."/>
            <person name="Xu J."/>
            <person name="Minx P."/>
            <person name="Pepin K.H."/>
            <person name="Johnson M."/>
            <person name="Thiruvilangam P."/>
            <person name="Bhonagiri V."/>
            <person name="Nash W.E."/>
            <person name="Wang C."/>
            <person name="Mardis E.R."/>
            <person name="Wilson R.K."/>
        </authorList>
    </citation>
    <scope>NUCLEOTIDE SEQUENCE [LARGE SCALE GENOMIC DNA]</scope>
    <source>
        <strain evidence="3 5">DSM 753</strain>
    </source>
</reference>
<reference evidence="4 6" key="3">
    <citation type="submission" date="2017-07" db="EMBL/GenBank/DDBJ databases">
        <title>Prevalence of linear plasmids in Cutibacterium (Propionibacterium) acnes isolates obtained from prostatic tissue.</title>
        <authorList>
            <person name="Davidsson S."/>
            <person name="Carlsson J."/>
            <person name="Molling P."/>
            <person name="Andren O."/>
            <person name="Andersson S.-O."/>
            <person name="Brzuszkiewicz E."/>
            <person name="Poehlein A."/>
            <person name="Al-Zeer M."/>
            <person name="Brinkmann V."/>
            <person name="Scavenius C."/>
            <person name="Nazipi S."/>
            <person name="Soderquist B."/>
            <person name="Bruggemann H."/>
        </authorList>
    </citation>
    <scope>NUCLEOTIDE SEQUENCE [LARGE SCALE GENOMIC DNA]</scope>
    <source>
        <strain evidence="4 6">DSM 753</strain>
    </source>
</reference>
<keyword evidence="1" id="KW-0413">Isomerase</keyword>
<accession>A7VQ24</accession>
<sequence length="475" mass="53339">MIVERKPRIGLLLIGSPRFKPLGEGTAHGTYEARKLREEKEIIGEFQEIGEIVTPGIVYEREDVTKAIDLFFTRKVDCVAAAYLSWAEDFAWIRFLRDMPPVPLFFTSIIRDRVEITDTNDEDEFVEFLSAGSLVGVQEASGDLQRFHRPMTHTFIGTMEQVKKELGVFAQAALCRSQLRSSTLGLLASYNEAMWSTYVDPYHVFMKAGPELRFLSVAQLTEKIGSVPKGAVEEAVRGIEERFRISANVDREKLAASVRASIALEELSGDYGIDLTVLNDIDPVLLGSVGLRPGFCPTRGDSRLTVVPEGDIGGGLAVYILKLLSGRRANFIEPFYIIHQRNRFAAGHAGPNDYTQCPGNVVVARDERFAKTEYRYAGAPFAWYVFPQGEKTMLHMSEKDGVLKMVCTVVEAAPTKHYLASYSHSEFRHQTLSPQELFQRLVSIGVTQHYAIVDGDWTKELEELARLMGFDFYKI</sequence>
<dbReference type="OrthoDB" id="1857954at2"/>
<dbReference type="GO" id="GO:0005996">
    <property type="term" value="P:monosaccharide metabolic process"/>
    <property type="evidence" value="ECO:0007669"/>
    <property type="project" value="InterPro"/>
</dbReference>
<dbReference type="Proteomes" id="UP000003490">
    <property type="component" value="Unassembled WGS sequence"/>
</dbReference>
<dbReference type="AlphaFoldDB" id="A7VQ24"/>
<keyword evidence="2" id="KW-0119">Carbohydrate metabolism</keyword>
<evidence type="ECO:0000313" key="4">
    <source>
        <dbReference type="EMBL" id="PEQ24158.1"/>
    </source>
</evidence>
<dbReference type="InterPro" id="IPR009015">
    <property type="entry name" value="Fucose_isomerase_N/cen_sf"/>
</dbReference>
<dbReference type="SUPFAM" id="SSF53743">
    <property type="entry name" value="FucI/AraA N-terminal and middle domains"/>
    <property type="match status" value="1"/>
</dbReference>
<evidence type="ECO:0000313" key="6">
    <source>
        <dbReference type="Proteomes" id="UP000220611"/>
    </source>
</evidence>
<comment type="caution">
    <text evidence="3">The sequence shown here is derived from an EMBL/GenBank/DDBJ whole genome shotgun (WGS) entry which is preliminary data.</text>
</comment>